<gene>
    <name evidence="7" type="ORF">IAC74_06475</name>
</gene>
<organism evidence="7 8">
    <name type="scientific">Candidatus Aphodoplasma excrementigallinarum</name>
    <dbReference type="NCBI Taxonomy" id="2840673"/>
    <lineage>
        <taxon>Bacteria</taxon>
        <taxon>Bacillati</taxon>
        <taxon>Bacillota</taxon>
        <taxon>Clostridia</taxon>
        <taxon>Eubacteriales</taxon>
        <taxon>Candidatus Aphodoplasma</taxon>
    </lineage>
</organism>
<dbReference type="AlphaFoldDB" id="A0A9D1T0A9"/>
<reference evidence="7" key="1">
    <citation type="submission" date="2020-10" db="EMBL/GenBank/DDBJ databases">
        <authorList>
            <person name="Gilroy R."/>
        </authorList>
    </citation>
    <scope>NUCLEOTIDE SEQUENCE</scope>
    <source>
        <strain evidence="7">4920</strain>
    </source>
</reference>
<dbReference type="InterPro" id="IPR036969">
    <property type="entry name" value="Citrate_synthase_sf"/>
</dbReference>
<dbReference type="InterPro" id="IPR002020">
    <property type="entry name" value="Citrate_synthase"/>
</dbReference>
<evidence type="ECO:0000256" key="1">
    <source>
        <dbReference type="ARBA" id="ARBA00005163"/>
    </source>
</evidence>
<evidence type="ECO:0000256" key="6">
    <source>
        <dbReference type="PIRSR" id="PIRSR001369-1"/>
    </source>
</evidence>
<dbReference type="CDD" id="cd06113">
    <property type="entry name" value="citrate_synt_like_1_2"/>
    <property type="match status" value="1"/>
</dbReference>
<comment type="catalytic activity">
    <reaction evidence="4">
        <text>oxaloacetate + acetyl-CoA + H2O = citrate + CoA + H(+)</text>
        <dbReference type="Rhea" id="RHEA:16845"/>
        <dbReference type="ChEBI" id="CHEBI:15377"/>
        <dbReference type="ChEBI" id="CHEBI:15378"/>
        <dbReference type="ChEBI" id="CHEBI:16452"/>
        <dbReference type="ChEBI" id="CHEBI:16947"/>
        <dbReference type="ChEBI" id="CHEBI:57287"/>
        <dbReference type="ChEBI" id="CHEBI:57288"/>
        <dbReference type="EC" id="2.3.3.16"/>
    </reaction>
</comment>
<evidence type="ECO:0000256" key="4">
    <source>
        <dbReference type="ARBA" id="ARBA00049288"/>
    </source>
</evidence>
<dbReference type="NCBIfam" id="NF010635">
    <property type="entry name" value="PRK14032.1"/>
    <property type="match status" value="1"/>
</dbReference>
<dbReference type="GO" id="GO:0005829">
    <property type="term" value="C:cytosol"/>
    <property type="evidence" value="ECO:0007669"/>
    <property type="project" value="TreeGrafter"/>
</dbReference>
<dbReference type="InterPro" id="IPR024176">
    <property type="entry name" value="Citrate_synthase_bac-typ"/>
</dbReference>
<dbReference type="InterPro" id="IPR016142">
    <property type="entry name" value="Citrate_synth-like_lrg_a-sub"/>
</dbReference>
<dbReference type="Gene3D" id="1.10.230.10">
    <property type="entry name" value="Cytochrome P450-Terp, domain 2"/>
    <property type="match status" value="1"/>
</dbReference>
<dbReference type="PANTHER" id="PTHR11739:SF4">
    <property type="entry name" value="CITRATE SYNTHASE, PEROXISOMAL"/>
    <property type="match status" value="1"/>
</dbReference>
<proteinExistence type="inferred from homology"/>
<dbReference type="Pfam" id="PF00285">
    <property type="entry name" value="Citrate_synt"/>
    <property type="match status" value="1"/>
</dbReference>
<dbReference type="InterPro" id="IPR016143">
    <property type="entry name" value="Citrate_synth-like_sm_a-sub"/>
</dbReference>
<feature type="active site" evidence="6">
    <location>
        <position position="330"/>
    </location>
</feature>
<comment type="caution">
    <text evidence="7">The sequence shown here is derived from an EMBL/GenBank/DDBJ whole genome shotgun (WGS) entry which is preliminary data.</text>
</comment>
<dbReference type="PIRSF" id="PIRSF001369">
    <property type="entry name" value="Citrate_synth"/>
    <property type="match status" value="1"/>
</dbReference>
<protein>
    <recommendedName>
        <fullName evidence="5">Citrate synthase</fullName>
    </recommendedName>
</protein>
<accession>A0A9D1T0A9</accession>
<evidence type="ECO:0000256" key="3">
    <source>
        <dbReference type="ARBA" id="ARBA00022679"/>
    </source>
</evidence>
<evidence type="ECO:0000313" key="7">
    <source>
        <dbReference type="EMBL" id="HIV03204.1"/>
    </source>
</evidence>
<dbReference type="GO" id="GO:0036440">
    <property type="term" value="F:citrate synthase activity"/>
    <property type="evidence" value="ECO:0007669"/>
    <property type="project" value="UniProtKB-EC"/>
</dbReference>
<comment type="pathway">
    <text evidence="1">Carbohydrate metabolism; tricarboxylic acid cycle.</text>
</comment>
<dbReference type="GO" id="GO:0006099">
    <property type="term" value="P:tricarboxylic acid cycle"/>
    <property type="evidence" value="ECO:0007669"/>
    <property type="project" value="InterPro"/>
</dbReference>
<reference evidence="7" key="2">
    <citation type="journal article" date="2021" name="PeerJ">
        <title>Extensive microbial diversity within the chicken gut microbiome revealed by metagenomics and culture.</title>
        <authorList>
            <person name="Gilroy R."/>
            <person name="Ravi A."/>
            <person name="Getino M."/>
            <person name="Pursley I."/>
            <person name="Horton D.L."/>
            <person name="Alikhan N.F."/>
            <person name="Baker D."/>
            <person name="Gharbi K."/>
            <person name="Hall N."/>
            <person name="Watson M."/>
            <person name="Adriaenssens E.M."/>
            <person name="Foster-Nyarko E."/>
            <person name="Jarju S."/>
            <person name="Secka A."/>
            <person name="Antonio M."/>
            <person name="Oren A."/>
            <person name="Chaudhuri R.R."/>
            <person name="La Ragione R."/>
            <person name="Hildebrand F."/>
            <person name="Pallen M.J."/>
        </authorList>
    </citation>
    <scope>NUCLEOTIDE SEQUENCE</scope>
    <source>
        <strain evidence="7">4920</strain>
    </source>
</reference>
<feature type="active site" evidence="6">
    <location>
        <position position="389"/>
    </location>
</feature>
<dbReference type="PANTHER" id="PTHR11739">
    <property type="entry name" value="CITRATE SYNTHASE"/>
    <property type="match status" value="1"/>
</dbReference>
<evidence type="ECO:0000313" key="8">
    <source>
        <dbReference type="Proteomes" id="UP000886743"/>
    </source>
</evidence>
<dbReference type="Gene3D" id="1.10.580.10">
    <property type="entry name" value="Citrate Synthase, domain 1"/>
    <property type="match status" value="1"/>
</dbReference>
<dbReference type="SUPFAM" id="SSF48256">
    <property type="entry name" value="Citrate synthase"/>
    <property type="match status" value="1"/>
</dbReference>
<dbReference type="PRINTS" id="PR00143">
    <property type="entry name" value="CITRTSNTHASE"/>
</dbReference>
<dbReference type="EMBL" id="DVOF01000190">
    <property type="protein sequence ID" value="HIV03204.1"/>
    <property type="molecule type" value="Genomic_DNA"/>
</dbReference>
<sequence>MPEKKRKEDIELFRERIKDSYKPLSAELYDKYNVQRGLRHKDGTGVMAGLTAIGDVKGYVIEDGERVPREGRLRYRGIDVRELVEGCQKEGRFGFEEVAFLLLAGFLPTRQQYEDFCELLGEHRALPDHFTEDMIMKAPSANIMNKLARCVLASYSYDPNPDDTSFGNILRQSIELIARFPTMVAYGYQAKAHYHDGKSLFIHQPQPSLSTAENILYMTRPDNKFDHIEAEILDLAFMLHAEHGGGNNSAFATRVLSSSGTDTYSAIAAAVGSLKGPKHGGANEKVMGMIEDFKQNLTDINDEQQIRDHIVKLLNKETYDRSGLVYGMGHAIYTLSDPRQVLLKQKAHELAEEKGMMEEFMLYDMIEKNTPELFAEVKKDSKVMCANVDLYSGFVYKMLGLPPELYTPLFAVSRIVGWCAHRIEESTTNNKIMRPAYKSVVTSKPYLPLDER</sequence>
<evidence type="ECO:0000256" key="2">
    <source>
        <dbReference type="ARBA" id="ARBA00010566"/>
    </source>
</evidence>
<keyword evidence="3 5" id="KW-0808">Transferase</keyword>
<dbReference type="Proteomes" id="UP000886743">
    <property type="component" value="Unassembled WGS sequence"/>
</dbReference>
<name>A0A9D1T0A9_9FIRM</name>
<dbReference type="GO" id="GO:0005975">
    <property type="term" value="P:carbohydrate metabolic process"/>
    <property type="evidence" value="ECO:0007669"/>
    <property type="project" value="TreeGrafter"/>
</dbReference>
<comment type="similarity">
    <text evidence="2 5">Belongs to the citrate synthase family.</text>
</comment>
<evidence type="ECO:0000256" key="5">
    <source>
        <dbReference type="PIRNR" id="PIRNR001369"/>
    </source>
</evidence>